<dbReference type="GO" id="GO:0006508">
    <property type="term" value="P:proteolysis"/>
    <property type="evidence" value="ECO:0007669"/>
    <property type="project" value="InterPro"/>
</dbReference>
<protein>
    <recommendedName>
        <fullName evidence="2">Metalloendopeptidase</fullName>
    </recommendedName>
</protein>
<evidence type="ECO:0008006" key="2">
    <source>
        <dbReference type="Google" id="ProtNLM"/>
    </source>
</evidence>
<accession>A0A7S3HFT8</accession>
<reference evidence="1" key="1">
    <citation type="submission" date="2021-01" db="EMBL/GenBank/DDBJ databases">
        <authorList>
            <person name="Corre E."/>
            <person name="Pelletier E."/>
            <person name="Niang G."/>
            <person name="Scheremetjew M."/>
            <person name="Finn R."/>
            <person name="Kale V."/>
            <person name="Holt S."/>
            <person name="Cochrane G."/>
            <person name="Meng A."/>
            <person name="Brown T."/>
            <person name="Cohen L."/>
        </authorList>
    </citation>
    <scope>NUCLEOTIDE SEQUENCE</scope>
    <source>
        <strain evidence="1">CCAP 955/1</strain>
    </source>
</reference>
<dbReference type="GO" id="GO:0004222">
    <property type="term" value="F:metalloendopeptidase activity"/>
    <property type="evidence" value="ECO:0007669"/>
    <property type="project" value="InterPro"/>
</dbReference>
<name>A0A7S3HFT8_9STRA</name>
<proteinExistence type="predicted"/>
<sequence length="112" mass="12788">MNHEQKRPDAVQEYHGQGPHLIVHWDHVKEQGWLDQYEPDPNTYVGSQNDGIGDPFIGLAPYDFGSIMHYPAGDHFETIPREGAKLTGNRKSLSEGDILQVLDLYQCKERSR</sequence>
<dbReference type="EMBL" id="HBIC01043880">
    <property type="protein sequence ID" value="CAE0293622.1"/>
    <property type="molecule type" value="Transcribed_RNA"/>
</dbReference>
<organism evidence="1">
    <name type="scientific">Spumella elongata</name>
    <dbReference type="NCBI Taxonomy" id="89044"/>
    <lineage>
        <taxon>Eukaryota</taxon>
        <taxon>Sar</taxon>
        <taxon>Stramenopiles</taxon>
        <taxon>Ochrophyta</taxon>
        <taxon>Chrysophyceae</taxon>
        <taxon>Chromulinales</taxon>
        <taxon>Chromulinaceae</taxon>
        <taxon>Spumella</taxon>
    </lineage>
</organism>
<evidence type="ECO:0000313" key="1">
    <source>
        <dbReference type="EMBL" id="CAE0293622.1"/>
    </source>
</evidence>
<dbReference type="InterPro" id="IPR024079">
    <property type="entry name" value="MetalloPept_cat_dom_sf"/>
</dbReference>
<dbReference type="SUPFAM" id="SSF55486">
    <property type="entry name" value="Metalloproteases ('zincins'), catalytic domain"/>
    <property type="match status" value="1"/>
</dbReference>
<gene>
    <name evidence="1" type="ORF">SELO1098_LOCUS22474</name>
</gene>
<dbReference type="Gene3D" id="3.40.390.10">
    <property type="entry name" value="Collagenase (Catalytic Domain)"/>
    <property type="match status" value="1"/>
</dbReference>
<dbReference type="AlphaFoldDB" id="A0A7S3HFT8"/>